<dbReference type="Proteomes" id="UP000219271">
    <property type="component" value="Unassembled WGS sequence"/>
</dbReference>
<proteinExistence type="predicted"/>
<evidence type="ECO:0000313" key="3">
    <source>
        <dbReference type="Proteomes" id="UP000219271"/>
    </source>
</evidence>
<sequence length="202" mass="21435">MYRSFMRGAALCLALICPLLVSSCSSPVSNGMPDGLTSLNCPECVHFDVTIGFYKPAHTGALAEALQQLPGLTSEAREGAAESRIISPLNSGAIPAFFRKHGTFDLISRAEAMTTTGEHLPVSLRDPSGDFDAVFTPRASSGNTSGLVSYDVRAEPASGPYEPAVKAHNTGRVVLNSGASLLIIQKANHGYVVWLVRADYPR</sequence>
<feature type="signal peptide" evidence="1">
    <location>
        <begin position="1"/>
        <end position="30"/>
    </location>
</feature>
<gene>
    <name evidence="2" type="ORF">SAMN06273570_5130</name>
</gene>
<protein>
    <recommendedName>
        <fullName evidence="4">Lipoprotein</fullName>
    </recommendedName>
</protein>
<name>A0A286DS10_9GAMM</name>
<evidence type="ECO:0000256" key="1">
    <source>
        <dbReference type="SAM" id="SignalP"/>
    </source>
</evidence>
<dbReference type="EMBL" id="OCMY01000004">
    <property type="protein sequence ID" value="SOD61429.1"/>
    <property type="molecule type" value="Genomic_DNA"/>
</dbReference>
<keyword evidence="1" id="KW-0732">Signal</keyword>
<evidence type="ECO:0000313" key="2">
    <source>
        <dbReference type="EMBL" id="SOD61429.1"/>
    </source>
</evidence>
<accession>A0A286DS10</accession>
<feature type="chain" id="PRO_5012945017" description="Lipoprotein" evidence="1">
    <location>
        <begin position="31"/>
        <end position="202"/>
    </location>
</feature>
<evidence type="ECO:0008006" key="4">
    <source>
        <dbReference type="Google" id="ProtNLM"/>
    </source>
</evidence>
<reference evidence="3" key="1">
    <citation type="submission" date="2017-09" db="EMBL/GenBank/DDBJ databases">
        <authorList>
            <person name="Varghese N."/>
            <person name="Submissions S."/>
        </authorList>
    </citation>
    <scope>NUCLEOTIDE SEQUENCE [LARGE SCALE GENOMIC DNA]</scope>
    <source>
        <strain evidence="3">JKS000234</strain>
    </source>
</reference>
<keyword evidence="3" id="KW-1185">Reference proteome</keyword>
<dbReference type="AlphaFoldDB" id="A0A286DS10"/>
<dbReference type="PROSITE" id="PS51257">
    <property type="entry name" value="PROKAR_LIPOPROTEIN"/>
    <property type="match status" value="1"/>
</dbReference>
<dbReference type="RefSeq" id="WP_141400301.1">
    <property type="nucleotide sequence ID" value="NZ_OCMY01000004.1"/>
</dbReference>
<organism evidence="2 3">
    <name type="scientific">Candidatus Pantoea floridensis</name>
    <dbReference type="NCBI Taxonomy" id="1938870"/>
    <lineage>
        <taxon>Bacteria</taxon>
        <taxon>Pseudomonadati</taxon>
        <taxon>Pseudomonadota</taxon>
        <taxon>Gammaproteobacteria</taxon>
        <taxon>Enterobacterales</taxon>
        <taxon>Erwiniaceae</taxon>
        <taxon>Pantoea</taxon>
    </lineage>
</organism>